<evidence type="ECO:0000313" key="1">
    <source>
        <dbReference type="EMBL" id="OAP35012.1"/>
    </source>
</evidence>
<keyword evidence="2" id="KW-1185">Reference proteome</keyword>
<protein>
    <submittedName>
        <fullName evidence="1">Uncharacterized protein</fullName>
    </submittedName>
</protein>
<dbReference type="OrthoDB" id="8420089at2"/>
<dbReference type="AlphaFoldDB" id="A0A178XJT1"/>
<accession>A0A178XJT1</accession>
<dbReference type="STRING" id="36856.ATB98_01845"/>
<dbReference type="Proteomes" id="UP000078507">
    <property type="component" value="Unassembled WGS sequence"/>
</dbReference>
<dbReference type="RefSeq" id="WP_066879040.1">
    <property type="nucleotide sequence ID" value="NZ_LNQB01000101.1"/>
</dbReference>
<name>A0A178XJT1_SINSA</name>
<organism evidence="1 2">
    <name type="scientific">Sinorhizobium saheli</name>
    <dbReference type="NCBI Taxonomy" id="36856"/>
    <lineage>
        <taxon>Bacteria</taxon>
        <taxon>Pseudomonadati</taxon>
        <taxon>Pseudomonadota</taxon>
        <taxon>Alphaproteobacteria</taxon>
        <taxon>Hyphomicrobiales</taxon>
        <taxon>Rhizobiaceae</taxon>
        <taxon>Sinorhizobium/Ensifer group</taxon>
        <taxon>Sinorhizobium</taxon>
    </lineage>
</organism>
<evidence type="ECO:0000313" key="2">
    <source>
        <dbReference type="Proteomes" id="UP000078507"/>
    </source>
</evidence>
<sequence>MSEFQNKAVRLMAACAGEASVSDFSERQRQLLLSALELYRALGGSFEQLEACVMQDETAAPRRVDLIIGDLMQELAVISHTHDIDMMQAAHNALDAGQRDLEDRAAS</sequence>
<proteinExistence type="predicted"/>
<dbReference type="EMBL" id="LNQB01000101">
    <property type="protein sequence ID" value="OAP35012.1"/>
    <property type="molecule type" value="Genomic_DNA"/>
</dbReference>
<reference evidence="1 2" key="1">
    <citation type="submission" date="2015-11" db="EMBL/GenBank/DDBJ databases">
        <title>Ensifer anhuiense sp. nov., an effective nitrogen fixation bacterium with Glycine soja.</title>
        <authorList>
            <person name="Yan H."/>
            <person name="Chen W."/>
        </authorList>
    </citation>
    <scope>NUCLEOTIDE SEQUENCE [LARGE SCALE GENOMIC DNA]</scope>
    <source>
        <strain evidence="1 2">LMG 7837</strain>
    </source>
</reference>
<comment type="caution">
    <text evidence="1">The sequence shown here is derived from an EMBL/GenBank/DDBJ whole genome shotgun (WGS) entry which is preliminary data.</text>
</comment>
<gene>
    <name evidence="1" type="ORF">ATB98_01845</name>
</gene>